<evidence type="ECO:0000259" key="1">
    <source>
        <dbReference type="Pfam" id="PF02464"/>
    </source>
</evidence>
<feature type="domain" description="CinA C-terminal" evidence="1">
    <location>
        <begin position="6"/>
        <end position="158"/>
    </location>
</feature>
<proteinExistence type="predicted"/>
<dbReference type="AlphaFoldDB" id="A0A0W0ZWZ0"/>
<dbReference type="Pfam" id="PF02464">
    <property type="entry name" value="CinA"/>
    <property type="match status" value="1"/>
</dbReference>
<dbReference type="EMBL" id="LNZA01000001">
    <property type="protein sequence ID" value="KTD73623.1"/>
    <property type="molecule type" value="Genomic_DNA"/>
</dbReference>
<evidence type="ECO:0000313" key="2">
    <source>
        <dbReference type="EMBL" id="KTD73623.1"/>
    </source>
</evidence>
<accession>A0A0W0ZWZ0</accession>
<dbReference type="RefSeq" id="WP_058520642.1">
    <property type="nucleotide sequence ID" value="NZ_CAAAIP010000001.1"/>
</dbReference>
<protein>
    <submittedName>
        <fullName evidence="2">Competence-damage inducible protein CinA</fullName>
    </submittedName>
</protein>
<dbReference type="NCBIfam" id="TIGR00199">
    <property type="entry name" value="PncC_domain"/>
    <property type="match status" value="1"/>
</dbReference>
<dbReference type="InterPro" id="IPR008136">
    <property type="entry name" value="CinA_C"/>
</dbReference>
<dbReference type="Proteomes" id="UP000054693">
    <property type="component" value="Unassembled WGS sequence"/>
</dbReference>
<dbReference type="Gene3D" id="3.90.950.20">
    <property type="entry name" value="CinA-like"/>
    <property type="match status" value="1"/>
</dbReference>
<dbReference type="InterPro" id="IPR036653">
    <property type="entry name" value="CinA-like_C"/>
</dbReference>
<dbReference type="SUPFAM" id="SSF142433">
    <property type="entry name" value="CinA-like"/>
    <property type="match status" value="1"/>
</dbReference>
<dbReference type="OrthoDB" id="9801454at2"/>
<reference evidence="2 3" key="1">
    <citation type="submission" date="2015-11" db="EMBL/GenBank/DDBJ databases">
        <title>Genomic analysis of 38 Legionella species identifies large and diverse effector repertoires.</title>
        <authorList>
            <person name="Burstein D."/>
            <person name="Amaro F."/>
            <person name="Zusman T."/>
            <person name="Lifshitz Z."/>
            <person name="Cohen O."/>
            <person name="Gilbert J.A."/>
            <person name="Pupko T."/>
            <person name="Shuman H.A."/>
            <person name="Segal G."/>
        </authorList>
    </citation>
    <scope>NUCLEOTIDE SEQUENCE [LARGE SCALE GENOMIC DNA]</scope>
    <source>
        <strain evidence="2 3">ATCC 49180</strain>
    </source>
</reference>
<organism evidence="2 3">
    <name type="scientific">Legionella tucsonensis</name>
    <dbReference type="NCBI Taxonomy" id="40335"/>
    <lineage>
        <taxon>Bacteria</taxon>
        <taxon>Pseudomonadati</taxon>
        <taxon>Pseudomonadota</taxon>
        <taxon>Gammaproteobacteria</taxon>
        <taxon>Legionellales</taxon>
        <taxon>Legionellaceae</taxon>
        <taxon>Legionella</taxon>
    </lineage>
</organism>
<dbReference type="PATRIC" id="fig|40335.7.peg.1560"/>
<keyword evidence="3" id="KW-1185">Reference proteome</keyword>
<name>A0A0W0ZWZ0_9GAMM</name>
<evidence type="ECO:0000313" key="3">
    <source>
        <dbReference type="Proteomes" id="UP000054693"/>
    </source>
</evidence>
<sequence length="161" mass="17172">MSSFDKLIKEIAAILKKKSWQLVTAESCTGGLIASYLTEISGSSVWFERGFVTYSNLAKEELLSVPKELIEEYGAVSEPVAQAMATGALQHSAGDVAVSVTGIAGPDGGSFEKPVGTVCFSWAARGMSSKILRKQFTGDRQDIRLAACQEALSGILSYIKN</sequence>
<dbReference type="STRING" id="40335.Ltuc_1470"/>
<comment type="caution">
    <text evidence="2">The sequence shown here is derived from an EMBL/GenBank/DDBJ whole genome shotgun (WGS) entry which is preliminary data.</text>
</comment>
<gene>
    <name evidence="2" type="primary">cinA_1</name>
    <name evidence="2" type="ORF">Ltuc_1470</name>
</gene>